<accession>A0A4Y8M7A5</accession>
<evidence type="ECO:0000313" key="2">
    <source>
        <dbReference type="Proteomes" id="UP000297900"/>
    </source>
</evidence>
<reference evidence="1 2" key="1">
    <citation type="submission" date="2019-03" db="EMBL/GenBank/DDBJ databases">
        <title>Cohnella endophytica sp. nov., a novel endophytic bacterium isolated from bark of Sonneratia apetala.</title>
        <authorList>
            <person name="Tuo L."/>
        </authorList>
    </citation>
    <scope>NUCLEOTIDE SEQUENCE [LARGE SCALE GENOMIC DNA]</scope>
    <source>
        <strain evidence="1 2">CCTCC AB 208254</strain>
    </source>
</reference>
<gene>
    <name evidence="1" type="ORF">E2980_05535</name>
</gene>
<name>A0A4Y8M7A5_9BACL</name>
<organism evidence="1 2">
    <name type="scientific">Cohnella luojiensis</name>
    <dbReference type="NCBI Taxonomy" id="652876"/>
    <lineage>
        <taxon>Bacteria</taxon>
        <taxon>Bacillati</taxon>
        <taxon>Bacillota</taxon>
        <taxon>Bacilli</taxon>
        <taxon>Bacillales</taxon>
        <taxon>Paenibacillaceae</taxon>
        <taxon>Cohnella</taxon>
    </lineage>
</organism>
<dbReference type="Proteomes" id="UP000297900">
    <property type="component" value="Unassembled WGS sequence"/>
</dbReference>
<dbReference type="Pfam" id="PF19668">
    <property type="entry name" value="DUF6171"/>
    <property type="match status" value="1"/>
</dbReference>
<dbReference type="InterPro" id="IPR046169">
    <property type="entry name" value="DUF6171"/>
</dbReference>
<protein>
    <submittedName>
        <fullName evidence="1">Uncharacterized protein</fullName>
    </submittedName>
</protein>
<comment type="caution">
    <text evidence="1">The sequence shown here is derived from an EMBL/GenBank/DDBJ whole genome shotgun (WGS) entry which is preliminary data.</text>
</comment>
<proteinExistence type="predicted"/>
<dbReference type="AlphaFoldDB" id="A0A4Y8M7A5"/>
<evidence type="ECO:0000313" key="1">
    <source>
        <dbReference type="EMBL" id="TFE29459.1"/>
    </source>
</evidence>
<dbReference type="EMBL" id="SOMN01000004">
    <property type="protein sequence ID" value="TFE29459.1"/>
    <property type="molecule type" value="Genomic_DNA"/>
</dbReference>
<dbReference type="RefSeq" id="WP_135151152.1">
    <property type="nucleotide sequence ID" value="NZ_SOMN01000004.1"/>
</dbReference>
<sequence length="84" mass="9484">MAECKGCTESVHMTPEEIAKVFGETIRVKNVKLATEAEYERRMSECRKCDAFQFGTTCRWCGCLMDIKAKLEKANCPSPGGSRW</sequence>
<dbReference type="OrthoDB" id="7061841at2"/>
<keyword evidence="2" id="KW-1185">Reference proteome</keyword>